<dbReference type="Gene3D" id="3.30.420.10">
    <property type="entry name" value="Ribonuclease H-like superfamily/Ribonuclease H"/>
    <property type="match status" value="1"/>
</dbReference>
<feature type="domain" description="Piwi" evidence="2">
    <location>
        <begin position="85"/>
        <end position="139"/>
    </location>
</feature>
<proteinExistence type="predicted"/>
<dbReference type="EMBL" id="BPLQ01005449">
    <property type="protein sequence ID" value="GIY14956.1"/>
    <property type="molecule type" value="Genomic_DNA"/>
</dbReference>
<evidence type="ECO:0000313" key="4">
    <source>
        <dbReference type="Proteomes" id="UP001054837"/>
    </source>
</evidence>
<accession>A0AAV4R1L3</accession>
<dbReference type="InterPro" id="IPR003165">
    <property type="entry name" value="Piwi"/>
</dbReference>
<dbReference type="SUPFAM" id="SSF53098">
    <property type="entry name" value="Ribonuclease H-like"/>
    <property type="match status" value="1"/>
</dbReference>
<dbReference type="PANTHER" id="PTHR22891">
    <property type="entry name" value="EUKARYOTIC TRANSLATION INITIATION FACTOR 2C"/>
    <property type="match status" value="1"/>
</dbReference>
<dbReference type="Pfam" id="PF02171">
    <property type="entry name" value="Piwi"/>
    <property type="match status" value="1"/>
</dbReference>
<dbReference type="AlphaFoldDB" id="A0AAV4R1L3"/>
<keyword evidence="4" id="KW-1185">Reference proteome</keyword>
<feature type="region of interest" description="Disordered" evidence="1">
    <location>
        <begin position="1"/>
        <end position="37"/>
    </location>
</feature>
<comment type="caution">
    <text evidence="3">The sequence shown here is derived from an EMBL/GenBank/DDBJ whole genome shotgun (WGS) entry which is preliminary data.</text>
</comment>
<gene>
    <name evidence="3" type="ORF">CDAR_114501</name>
</gene>
<sequence length="150" mass="16292">MKKEKSSLNLRATPPVAKTRRGNIPRGASQPPPGSRPWSCSSCGHSVIAPAGLLYGVGGRGSLFDGDHHVVLPEQVEDGVGKPCQYTVLNDDNDFTADDLYKLAYFLCYTYAGSNRSISCPAPVQYAHLATLRTRRNLLAKMDELISHCS</sequence>
<dbReference type="InterPro" id="IPR036397">
    <property type="entry name" value="RNaseH_sf"/>
</dbReference>
<dbReference type="GO" id="GO:0003676">
    <property type="term" value="F:nucleic acid binding"/>
    <property type="evidence" value="ECO:0007669"/>
    <property type="project" value="InterPro"/>
</dbReference>
<reference evidence="3 4" key="1">
    <citation type="submission" date="2021-06" db="EMBL/GenBank/DDBJ databases">
        <title>Caerostris darwini draft genome.</title>
        <authorList>
            <person name="Kono N."/>
            <person name="Arakawa K."/>
        </authorList>
    </citation>
    <scope>NUCLEOTIDE SEQUENCE [LARGE SCALE GENOMIC DNA]</scope>
</reference>
<evidence type="ECO:0000313" key="3">
    <source>
        <dbReference type="EMBL" id="GIY14956.1"/>
    </source>
</evidence>
<dbReference type="Proteomes" id="UP001054837">
    <property type="component" value="Unassembled WGS sequence"/>
</dbReference>
<dbReference type="InterPro" id="IPR012337">
    <property type="entry name" value="RNaseH-like_sf"/>
</dbReference>
<organism evidence="3 4">
    <name type="scientific">Caerostris darwini</name>
    <dbReference type="NCBI Taxonomy" id="1538125"/>
    <lineage>
        <taxon>Eukaryota</taxon>
        <taxon>Metazoa</taxon>
        <taxon>Ecdysozoa</taxon>
        <taxon>Arthropoda</taxon>
        <taxon>Chelicerata</taxon>
        <taxon>Arachnida</taxon>
        <taxon>Araneae</taxon>
        <taxon>Araneomorphae</taxon>
        <taxon>Entelegynae</taxon>
        <taxon>Araneoidea</taxon>
        <taxon>Araneidae</taxon>
        <taxon>Caerostris</taxon>
    </lineage>
</organism>
<evidence type="ECO:0000259" key="2">
    <source>
        <dbReference type="PROSITE" id="PS50822"/>
    </source>
</evidence>
<name>A0AAV4R1L3_9ARAC</name>
<evidence type="ECO:0000256" key="1">
    <source>
        <dbReference type="SAM" id="MobiDB-lite"/>
    </source>
</evidence>
<protein>
    <recommendedName>
        <fullName evidence="2">Piwi domain-containing protein</fullName>
    </recommendedName>
</protein>
<dbReference type="PROSITE" id="PS50822">
    <property type="entry name" value="PIWI"/>
    <property type="match status" value="1"/>
</dbReference>